<reference evidence="5 6" key="1">
    <citation type="journal article" date="2024" name="Ann. Entomol. Soc. Am.">
        <title>Genomic analyses of the southern and eastern yellowjacket wasps (Hymenoptera: Vespidae) reveal evolutionary signatures of social life.</title>
        <authorList>
            <person name="Catto M.A."/>
            <person name="Caine P.B."/>
            <person name="Orr S.E."/>
            <person name="Hunt B.G."/>
            <person name="Goodisman M.A.D."/>
        </authorList>
    </citation>
    <scope>NUCLEOTIDE SEQUENCE [LARGE SCALE GENOMIC DNA]</scope>
    <source>
        <strain evidence="5">232</strain>
        <tissue evidence="5">Head and thorax</tissue>
    </source>
</reference>
<feature type="transmembrane region" description="Helical" evidence="2">
    <location>
        <begin position="333"/>
        <end position="351"/>
    </location>
</feature>
<feature type="transmembrane region" description="Helical" evidence="2">
    <location>
        <begin position="371"/>
        <end position="393"/>
    </location>
</feature>
<feature type="compositionally biased region" description="Basic and acidic residues" evidence="1">
    <location>
        <begin position="1286"/>
        <end position="1299"/>
    </location>
</feature>
<dbReference type="Pfam" id="PF16013">
    <property type="entry name" value="DUF4781"/>
    <property type="match status" value="1"/>
</dbReference>
<feature type="domain" description="DUF4781" evidence="3">
    <location>
        <begin position="172"/>
        <end position="471"/>
    </location>
</feature>
<feature type="transmembrane region" description="Helical" evidence="2">
    <location>
        <begin position="945"/>
        <end position="963"/>
    </location>
</feature>
<name>A0ABD2CEU9_VESMC</name>
<evidence type="ECO:0000313" key="5">
    <source>
        <dbReference type="EMBL" id="KAL2743604.1"/>
    </source>
</evidence>
<sequence length="1332" mass="149514">MSYESFTAEVTTIRNFLAMPKETITLKRLAFFFCIRLMIDNFESTSIGCKADIMSIDVVNDIRENMIRIAKAIQQEFYELLPDWNKYEAEDFDILRQYIGYALDRIPENKEKSAEGDEQIQCRSKMLSSVYDQITNYGKESDGSIFCSVLYNVTCEIPERSNQTANREIKYVPIFKIRNHSKVSSYDNLEEKYNIQYVDHDGRLYLNWNDYLTHNKLFPCIMVVPKNGYYEADLELDITEKSSTVLLAIHFSPVCSLNAKIVNHIDVASSVLSFGALGITALSWFTPIAPMVMLAGTTATSFGGVWMFGRSIHNLIDRKSHKESVSLRDRNALSSWISVAGYTVGFALTKGSSILSKVAQTGKNIGLATRVAYNTAVIGNISINVACIGFNGYRIVEKYREKRKVDMVDVVSFVAHAMFFANTVLSTQFAHDIINSSHGKVLEDYEATLRSKRHRKAYNKIKNKANSKAEIVRYVRKVQSRAELFSSNSGNRPSDSQSNGNKPIDSQRNGNKPKDRKPRDNKPSGCRQSDNQPNGNKPNDSQPNGDKPNDSQPNANKPNDSQPNGNKLSDRKARDNKPNDSQRNGNNPKDREPRDNKPSGCRQSDNQSNGNKPNDSQPNGDKPNDGQPNANKSNDSQPNGNKPSDRKARDKPNDSQRNDNKPRDNRPSGSQLNGTNANNEIKSGSLRNCGTKNKITKNTSFARDKIYVANSFILDPKEFINNFEKLHGLSEISYSFLRSIDVSIISLTGKLLKVLTRYYKYCPLFSSLNAIPEFKMLLHEMQSVHDAEMMLDRIFCLSMKMLTRCKRRISWEADLIKIAYVLWRYGKSREQVSRKTHRETHLSSSGQGSVLRQIQRLLIEESNSFAVEGGDRVRKHRHVTPLPVKYQNVNVSGDVTKIEVMLEEAPDDTVLAGSIPSELDAGIELNSTYPGIPETGAVVVRAEEALIVVLVLVLWVAAIALFFNRWGKIRMLEPYQPKFQQQHRQSCTMVDMNALTDHPAHQGSCVAGSTTECWRPRQNSVFVGSSSASLVAVEQETPRRAKSAFDLQSLVLAECTVRNSVEDDRPENEEAGTASSKEAPMLTAAAATLTEPSKVGQRRTSVCKSLDKPLQQRERGMSVCQVDRGEYQILQSRASQRDRGMSICYFDRTDVLARPLQRDHRGSSICHFDRMDVLARPAFRDRGSSVCQFDRMDVLARPTSSYLGKSLLRERRVSVCNFLEKNEEPVLRAPNVPANASQQAFQRYGRSSVSDVDKIETALRPTPSPSPASKKTARDNKDVSPSVLDRQGDLRSDRDKEENGGIAYLFDRPSCSKTPDVVLGFSTALLLVVSKE</sequence>
<comment type="caution">
    <text evidence="5">The sequence shown here is derived from an EMBL/GenBank/DDBJ whole genome shotgun (WGS) entry which is preliminary data.</text>
</comment>
<dbReference type="Pfam" id="PF16066">
    <property type="entry name" value="DUF4808"/>
    <property type="match status" value="1"/>
</dbReference>
<feature type="compositionally biased region" description="Polar residues" evidence="1">
    <location>
        <begin position="626"/>
        <end position="642"/>
    </location>
</feature>
<accession>A0ABD2CEU9</accession>
<feature type="region of interest" description="Disordered" evidence="1">
    <location>
        <begin position="1061"/>
        <end position="1080"/>
    </location>
</feature>
<gene>
    <name evidence="5" type="ORF">V1477_009093</name>
</gene>
<feature type="compositionally biased region" description="Basic and acidic residues" evidence="1">
    <location>
        <begin position="568"/>
        <end position="580"/>
    </location>
</feature>
<dbReference type="PANTHER" id="PTHR21115:SF0">
    <property type="entry name" value="GH06117P-RELATED"/>
    <property type="match status" value="1"/>
</dbReference>
<feature type="compositionally biased region" description="Polar residues" evidence="1">
    <location>
        <begin position="526"/>
        <end position="567"/>
    </location>
</feature>
<feature type="compositionally biased region" description="Polar residues" evidence="1">
    <location>
        <begin position="601"/>
        <end position="619"/>
    </location>
</feature>
<proteinExistence type="predicted"/>
<feature type="domain" description="Fibronectin type III" evidence="4">
    <location>
        <begin position="939"/>
        <end position="1051"/>
    </location>
</feature>
<feature type="transmembrane region" description="Helical" evidence="2">
    <location>
        <begin position="291"/>
        <end position="312"/>
    </location>
</feature>
<dbReference type="InterPro" id="IPR031962">
    <property type="entry name" value="DUF4781"/>
</dbReference>
<organism evidence="5 6">
    <name type="scientific">Vespula maculifrons</name>
    <name type="common">Eastern yellow jacket</name>
    <name type="synonym">Wasp</name>
    <dbReference type="NCBI Taxonomy" id="7453"/>
    <lineage>
        <taxon>Eukaryota</taxon>
        <taxon>Metazoa</taxon>
        <taxon>Ecdysozoa</taxon>
        <taxon>Arthropoda</taxon>
        <taxon>Hexapoda</taxon>
        <taxon>Insecta</taxon>
        <taxon>Pterygota</taxon>
        <taxon>Neoptera</taxon>
        <taxon>Endopterygota</taxon>
        <taxon>Hymenoptera</taxon>
        <taxon>Apocrita</taxon>
        <taxon>Aculeata</taxon>
        <taxon>Vespoidea</taxon>
        <taxon>Vespidae</taxon>
        <taxon>Vespinae</taxon>
        <taxon>Vespula</taxon>
    </lineage>
</organism>
<dbReference type="InterPro" id="IPR032073">
    <property type="entry name" value="FNDC5_C"/>
</dbReference>
<feature type="region of interest" description="Disordered" evidence="1">
    <location>
        <begin position="1256"/>
        <end position="1299"/>
    </location>
</feature>
<feature type="compositionally biased region" description="Basic and acidic residues" evidence="1">
    <location>
        <begin position="643"/>
        <end position="666"/>
    </location>
</feature>
<feature type="compositionally biased region" description="Basic and acidic residues" evidence="1">
    <location>
        <begin position="588"/>
        <end position="597"/>
    </location>
</feature>
<evidence type="ECO:0000313" key="6">
    <source>
        <dbReference type="Proteomes" id="UP001607303"/>
    </source>
</evidence>
<dbReference type="EMBL" id="JAYRBN010000056">
    <property type="protein sequence ID" value="KAL2743604.1"/>
    <property type="molecule type" value="Genomic_DNA"/>
</dbReference>
<dbReference type="PANTHER" id="PTHR21115">
    <property type="entry name" value="GH06117P-RELATED"/>
    <property type="match status" value="1"/>
</dbReference>
<evidence type="ECO:0000259" key="4">
    <source>
        <dbReference type="Pfam" id="PF16066"/>
    </source>
</evidence>
<keyword evidence="2" id="KW-0472">Membrane</keyword>
<dbReference type="Proteomes" id="UP001607303">
    <property type="component" value="Unassembled WGS sequence"/>
</dbReference>
<evidence type="ECO:0000256" key="2">
    <source>
        <dbReference type="SAM" id="Phobius"/>
    </source>
</evidence>
<evidence type="ECO:0000259" key="3">
    <source>
        <dbReference type="Pfam" id="PF16013"/>
    </source>
</evidence>
<evidence type="ECO:0000256" key="1">
    <source>
        <dbReference type="SAM" id="MobiDB-lite"/>
    </source>
</evidence>
<protein>
    <recommendedName>
        <fullName evidence="7">DUF4781 domain-containing protein</fullName>
    </recommendedName>
</protein>
<feature type="region of interest" description="Disordered" evidence="1">
    <location>
        <begin position="484"/>
        <end position="692"/>
    </location>
</feature>
<keyword evidence="2" id="KW-1133">Transmembrane helix</keyword>
<keyword evidence="2" id="KW-0812">Transmembrane</keyword>
<feature type="compositionally biased region" description="Polar residues" evidence="1">
    <location>
        <begin position="485"/>
        <end position="510"/>
    </location>
</feature>
<evidence type="ECO:0008006" key="7">
    <source>
        <dbReference type="Google" id="ProtNLM"/>
    </source>
</evidence>
<keyword evidence="6" id="KW-1185">Reference proteome</keyword>
<feature type="compositionally biased region" description="Polar residues" evidence="1">
    <location>
        <begin position="667"/>
        <end position="692"/>
    </location>
</feature>